<keyword evidence="3 7" id="KW-0812">Transmembrane</keyword>
<dbReference type="FunFam" id="1.20.1250.20:FF:000013">
    <property type="entry name" value="MFS general substrate transporter"/>
    <property type="match status" value="1"/>
</dbReference>
<reference evidence="9 10" key="1">
    <citation type="submission" date="2018-12" db="EMBL/GenBank/DDBJ databases">
        <title>Genome sequence and assembly of Colletotrichum trifolii.</title>
        <authorList>
            <person name="Gan P."/>
            <person name="Shirasu K."/>
        </authorList>
    </citation>
    <scope>NUCLEOTIDE SEQUENCE [LARGE SCALE GENOMIC DNA]</scope>
    <source>
        <strain evidence="9 10">543-2</strain>
    </source>
</reference>
<evidence type="ECO:0000256" key="5">
    <source>
        <dbReference type="ARBA" id="ARBA00023136"/>
    </source>
</evidence>
<feature type="transmembrane region" description="Helical" evidence="7">
    <location>
        <begin position="238"/>
        <end position="258"/>
    </location>
</feature>
<feature type="transmembrane region" description="Helical" evidence="7">
    <location>
        <begin position="149"/>
        <end position="168"/>
    </location>
</feature>
<feature type="transmembrane region" description="Helical" evidence="7">
    <location>
        <begin position="74"/>
        <end position="91"/>
    </location>
</feature>
<evidence type="ECO:0000256" key="2">
    <source>
        <dbReference type="ARBA" id="ARBA00022448"/>
    </source>
</evidence>
<sequence length="554" mass="60783">MASTSPTRPQAASTSVDAIPTDTEDKSKSSKVADDTEKRSEATENTANDANFETGDALDHERHRVLRASLVRKFDLRLVPAMFLGHLLFFLDKSNVALARINGLESDLGLVGNQFNEALAMFFILNILFNIPGNLALRRVGGATWLPSLMIAWGIVTLSSGFISNFVGLCVTRVFLGLAESSFLGGVFIYLGFFYTIDELILRAGLFYSSTPLAGFLGGLLAGGLGQIRASGFNGWPWIFFIEGAFTIILGLGLLIYLPHTPSDAKFLSPDEKTLAELRMRAQDRWHFLTPSRAAQEQVGIIASGSKDALTWQTVQSAIANPVTICIAFGAFFSIEAVTSFSMFLPTLITSMGFKRLDASLMTAPPNLVALIFTVAMCLWSRRTRKTALQLNICSAIGMFGYMLLIIGAKVGPSPDVTNEKIQYTGCFFVAMAVNATPPLALTWLSNNASPHYVRAIALGFVLSVGNSAAFLAAFTYIKTEGPQYIKGHSINMGCLFGLLIIGYVLPAYMKRENRKRERGERDYRLDESRRGGMSAEEHEFRLGWLHPSFRFVF</sequence>
<keyword evidence="5 7" id="KW-0472">Membrane</keyword>
<feature type="transmembrane region" description="Helical" evidence="7">
    <location>
        <begin position="490"/>
        <end position="509"/>
    </location>
</feature>
<dbReference type="FunFam" id="1.20.1250.20:FF:000018">
    <property type="entry name" value="MFS transporter permease"/>
    <property type="match status" value="1"/>
</dbReference>
<evidence type="ECO:0000313" key="9">
    <source>
        <dbReference type="EMBL" id="TDZ35381.1"/>
    </source>
</evidence>
<feature type="compositionally biased region" description="Basic and acidic residues" evidence="6">
    <location>
        <begin position="23"/>
        <end position="42"/>
    </location>
</feature>
<feature type="transmembrane region" description="Helical" evidence="7">
    <location>
        <begin position="174"/>
        <end position="194"/>
    </location>
</feature>
<accession>A0A4R8Q9P7</accession>
<evidence type="ECO:0000313" key="10">
    <source>
        <dbReference type="Proteomes" id="UP000295703"/>
    </source>
</evidence>
<dbReference type="PANTHER" id="PTHR43791">
    <property type="entry name" value="PERMEASE-RELATED"/>
    <property type="match status" value="1"/>
</dbReference>
<feature type="transmembrane region" description="Helical" evidence="7">
    <location>
        <begin position="457"/>
        <end position="478"/>
    </location>
</feature>
<evidence type="ECO:0000259" key="8">
    <source>
        <dbReference type="PROSITE" id="PS50850"/>
    </source>
</evidence>
<keyword evidence="2" id="KW-0813">Transport</keyword>
<dbReference type="SUPFAM" id="SSF103473">
    <property type="entry name" value="MFS general substrate transporter"/>
    <property type="match status" value="1"/>
</dbReference>
<keyword evidence="4 7" id="KW-1133">Transmembrane helix</keyword>
<dbReference type="GO" id="GO:0016020">
    <property type="term" value="C:membrane"/>
    <property type="evidence" value="ECO:0007669"/>
    <property type="project" value="UniProtKB-SubCell"/>
</dbReference>
<proteinExistence type="predicted"/>
<evidence type="ECO:0000256" key="7">
    <source>
        <dbReference type="SAM" id="Phobius"/>
    </source>
</evidence>
<feature type="transmembrane region" description="Helical" evidence="7">
    <location>
        <begin position="118"/>
        <end position="137"/>
    </location>
</feature>
<dbReference type="Gene3D" id="1.20.1250.20">
    <property type="entry name" value="MFS general substrate transporter like domains"/>
    <property type="match status" value="2"/>
</dbReference>
<evidence type="ECO:0000256" key="3">
    <source>
        <dbReference type="ARBA" id="ARBA00022692"/>
    </source>
</evidence>
<feature type="compositionally biased region" description="Polar residues" evidence="6">
    <location>
        <begin position="1"/>
        <end position="16"/>
    </location>
</feature>
<feature type="domain" description="Major facilitator superfamily (MFS) profile" evidence="8">
    <location>
        <begin position="78"/>
        <end position="515"/>
    </location>
</feature>
<dbReference type="EMBL" id="RYZW01000319">
    <property type="protein sequence ID" value="TDZ35381.1"/>
    <property type="molecule type" value="Genomic_DNA"/>
</dbReference>
<dbReference type="Pfam" id="PF07690">
    <property type="entry name" value="MFS_1"/>
    <property type="match status" value="1"/>
</dbReference>
<feature type="transmembrane region" description="Helical" evidence="7">
    <location>
        <begin position="423"/>
        <end position="445"/>
    </location>
</feature>
<comment type="subcellular location">
    <subcellularLocation>
        <location evidence="1">Membrane</location>
        <topology evidence="1">Multi-pass membrane protein</topology>
    </subcellularLocation>
</comment>
<evidence type="ECO:0000256" key="1">
    <source>
        <dbReference type="ARBA" id="ARBA00004141"/>
    </source>
</evidence>
<evidence type="ECO:0000256" key="4">
    <source>
        <dbReference type="ARBA" id="ARBA00022989"/>
    </source>
</evidence>
<dbReference type="Proteomes" id="UP000295703">
    <property type="component" value="Unassembled WGS sequence"/>
</dbReference>
<dbReference type="InterPro" id="IPR036259">
    <property type="entry name" value="MFS_trans_sf"/>
</dbReference>
<organism evidence="9 10">
    <name type="scientific">Colletotrichum trifolii</name>
    <dbReference type="NCBI Taxonomy" id="5466"/>
    <lineage>
        <taxon>Eukaryota</taxon>
        <taxon>Fungi</taxon>
        <taxon>Dikarya</taxon>
        <taxon>Ascomycota</taxon>
        <taxon>Pezizomycotina</taxon>
        <taxon>Sordariomycetes</taxon>
        <taxon>Hypocreomycetidae</taxon>
        <taxon>Glomerellales</taxon>
        <taxon>Glomerellaceae</taxon>
        <taxon>Colletotrichum</taxon>
        <taxon>Colletotrichum orbiculare species complex</taxon>
    </lineage>
</organism>
<protein>
    <submittedName>
        <fullName evidence="9">Putative transporter</fullName>
    </submittedName>
</protein>
<feature type="region of interest" description="Disordered" evidence="6">
    <location>
        <begin position="1"/>
        <end position="54"/>
    </location>
</feature>
<evidence type="ECO:0000256" key="6">
    <source>
        <dbReference type="SAM" id="MobiDB-lite"/>
    </source>
</evidence>
<dbReference type="PANTHER" id="PTHR43791:SF5">
    <property type="entry name" value="MAJOR FACILITATOR SUPERFAMILY (MFS) PROFILE DOMAIN-CONTAINING PROTEIN"/>
    <property type="match status" value="1"/>
</dbReference>
<feature type="transmembrane region" description="Helical" evidence="7">
    <location>
        <begin position="323"/>
        <end position="344"/>
    </location>
</feature>
<name>A0A4R8Q9P7_COLTR</name>
<dbReference type="AlphaFoldDB" id="A0A4R8Q9P7"/>
<dbReference type="InterPro" id="IPR011701">
    <property type="entry name" value="MFS"/>
</dbReference>
<dbReference type="GO" id="GO:0022857">
    <property type="term" value="F:transmembrane transporter activity"/>
    <property type="evidence" value="ECO:0007669"/>
    <property type="project" value="InterPro"/>
</dbReference>
<gene>
    <name evidence="9" type="ORF">CTRI78_v011498</name>
</gene>
<comment type="caution">
    <text evidence="9">The sequence shown here is derived from an EMBL/GenBank/DDBJ whole genome shotgun (WGS) entry which is preliminary data.</text>
</comment>
<feature type="transmembrane region" description="Helical" evidence="7">
    <location>
        <begin position="364"/>
        <end position="381"/>
    </location>
</feature>
<dbReference type="InterPro" id="IPR020846">
    <property type="entry name" value="MFS_dom"/>
</dbReference>
<feature type="transmembrane region" description="Helical" evidence="7">
    <location>
        <begin position="393"/>
        <end position="411"/>
    </location>
</feature>
<keyword evidence="10" id="KW-1185">Reference proteome</keyword>
<dbReference type="PROSITE" id="PS50850">
    <property type="entry name" value="MFS"/>
    <property type="match status" value="1"/>
</dbReference>
<feature type="transmembrane region" description="Helical" evidence="7">
    <location>
        <begin position="206"/>
        <end position="226"/>
    </location>
</feature>